<keyword evidence="1" id="KW-1133">Transmembrane helix</keyword>
<name>A0A0R3Q780_9BILA</name>
<reference evidence="2" key="1">
    <citation type="submission" date="2017-02" db="UniProtKB">
        <authorList>
            <consortium name="WormBaseParasite"/>
        </authorList>
    </citation>
    <scope>IDENTIFICATION</scope>
</reference>
<feature type="transmembrane region" description="Helical" evidence="1">
    <location>
        <begin position="40"/>
        <end position="64"/>
    </location>
</feature>
<evidence type="ECO:0000256" key="1">
    <source>
        <dbReference type="SAM" id="Phobius"/>
    </source>
</evidence>
<keyword evidence="1" id="KW-0472">Membrane</keyword>
<keyword evidence="1" id="KW-0812">Transmembrane</keyword>
<proteinExistence type="predicted"/>
<dbReference type="AlphaFoldDB" id="A0A0R3Q780"/>
<organism evidence="2">
    <name type="scientific">Brugia timori</name>
    <dbReference type="NCBI Taxonomy" id="42155"/>
    <lineage>
        <taxon>Eukaryota</taxon>
        <taxon>Metazoa</taxon>
        <taxon>Ecdysozoa</taxon>
        <taxon>Nematoda</taxon>
        <taxon>Chromadorea</taxon>
        <taxon>Rhabditida</taxon>
        <taxon>Spirurina</taxon>
        <taxon>Spiruromorpha</taxon>
        <taxon>Filarioidea</taxon>
        <taxon>Onchocercidae</taxon>
        <taxon>Brugia</taxon>
    </lineage>
</organism>
<accession>A0A0R3Q780</accession>
<dbReference type="WBParaSite" id="BTMF_0000218401-mRNA-1">
    <property type="protein sequence ID" value="BTMF_0000218401-mRNA-1"/>
    <property type="gene ID" value="BTMF_0000218401"/>
</dbReference>
<protein>
    <submittedName>
        <fullName evidence="2">Cation_ATPase_C domain-containing protein</fullName>
    </submittedName>
</protein>
<sequence>LGNPQILSQLLRCRTGTPTFPDVYNKIRNSGNAFYENFRFFVRIVTNVIIAFQYFILHSSFLAVS</sequence>
<evidence type="ECO:0000313" key="2">
    <source>
        <dbReference type="WBParaSite" id="BTMF_0000218401-mRNA-1"/>
    </source>
</evidence>